<comment type="cofactor">
    <cofactor evidence="1">
        <name>Zn(2+)</name>
        <dbReference type="ChEBI" id="CHEBI:29105"/>
    </cofactor>
</comment>
<dbReference type="EMBL" id="FUYC01000001">
    <property type="protein sequence ID" value="SKA72221.1"/>
    <property type="molecule type" value="Genomic_DNA"/>
</dbReference>
<feature type="transmembrane region" description="Helical" evidence="7">
    <location>
        <begin position="425"/>
        <end position="449"/>
    </location>
</feature>
<dbReference type="GO" id="GO:0004222">
    <property type="term" value="F:metalloendopeptidase activity"/>
    <property type="evidence" value="ECO:0007669"/>
    <property type="project" value="InterPro"/>
</dbReference>
<reference evidence="9 10" key="1">
    <citation type="submission" date="2017-02" db="EMBL/GenBank/DDBJ databases">
        <authorList>
            <person name="Peterson S.W."/>
        </authorList>
    </citation>
    <scope>NUCLEOTIDE SEQUENCE [LARGE SCALE GENOMIC DNA]</scope>
    <source>
        <strain evidence="9 10">DSM 16080</strain>
    </source>
</reference>
<feature type="transmembrane region" description="Helical" evidence="7">
    <location>
        <begin position="290"/>
        <end position="308"/>
    </location>
</feature>
<keyword evidence="10" id="KW-1185">Reference proteome</keyword>
<organism evidence="9 10">
    <name type="scientific">Paucidesulfovibrio gracilis DSM 16080</name>
    <dbReference type="NCBI Taxonomy" id="1121449"/>
    <lineage>
        <taxon>Bacteria</taxon>
        <taxon>Pseudomonadati</taxon>
        <taxon>Thermodesulfobacteriota</taxon>
        <taxon>Desulfovibrionia</taxon>
        <taxon>Desulfovibrionales</taxon>
        <taxon>Desulfovibrionaceae</taxon>
        <taxon>Paucidesulfovibrio</taxon>
    </lineage>
</organism>
<feature type="transmembrane region" description="Helical" evidence="7">
    <location>
        <begin position="193"/>
        <end position="212"/>
    </location>
</feature>
<name>A0A1T4W679_9BACT</name>
<evidence type="ECO:0000313" key="9">
    <source>
        <dbReference type="EMBL" id="SKA72221.1"/>
    </source>
</evidence>
<gene>
    <name evidence="9" type="ORF">SAMN02745704_00319</name>
</gene>
<feature type="transmembrane region" description="Helical" evidence="7">
    <location>
        <begin position="224"/>
        <end position="243"/>
    </location>
</feature>
<dbReference type="Proteomes" id="UP000190027">
    <property type="component" value="Unassembled WGS sequence"/>
</dbReference>
<dbReference type="GO" id="GO:0031293">
    <property type="term" value="P:membrane protein intracellular domain proteolysis"/>
    <property type="evidence" value="ECO:0007669"/>
    <property type="project" value="TreeGrafter"/>
</dbReference>
<evidence type="ECO:0000256" key="3">
    <source>
        <dbReference type="ARBA" id="ARBA00007931"/>
    </source>
</evidence>
<keyword evidence="4 7" id="KW-0812">Transmembrane</keyword>
<proteinExistence type="inferred from homology"/>
<sequence>MRLCGVGSEYEFMSQAALAGPEMVPPLRLDLEIQPGPASLWGQPTWTLHDPAANRFFRVGTREVEILRSWRPGPVATVAEQAHTQATPVTETHVLELREFLSRNNLLRDTPDRAIPRFLRVQAAKRGLRHLLRTYLFFRIHLFQPDAFLSSLAQRTGVLFTPGFALIALGFTFLSLFLLLRQWDMFLATVPEFLNSRGALLSLVSLFGAKIFHELAHGLAAKRFGLRVTSMGVAVLLLWPVLYTNVNQSWKLNDSRQRLIIDGAGIAAELLLAAVAGFAWLLLDPGPLRDICFVLAVTSWIMSLAVNLNPLMRFDGYYLLSDLLGVDNLMERGQALLHWHVSEWLTGAGDAPPERLPGPTQSVVLVHAVCTRIYRLTLALSIAALVYALAFKALGVFLAVHQLWSSLGAPLLREIRRIWKRRQELGFRPMIRGSVFLAVVLLVLCWPWNTTIATRAMLTAAQTAHLHAPFDGVLTRVPAQEPVPTRMVHKGDALFRVHSPELEQHIRVAEIRESSTRHMSELLSMDQTMLRQRLTREAESREQRANLDGLLQRREKADIRAPLSGRLELPAQAWRTGIFVAEGTYLGTVLDTTRQRIVAYVDELELSRISPGGSARLYPYRPESRPVDCVIRSIDATAATVLETAAFASVHGGDVPARQGPKGRLILQGSAYRVVLEPISPCPTERQYFGRLEIQGQRSALIQRIIQKVRGLLTREFGI</sequence>
<dbReference type="GO" id="GO:0016020">
    <property type="term" value="C:membrane"/>
    <property type="evidence" value="ECO:0007669"/>
    <property type="project" value="InterPro"/>
</dbReference>
<evidence type="ECO:0000259" key="8">
    <source>
        <dbReference type="Pfam" id="PF02163"/>
    </source>
</evidence>
<keyword evidence="9" id="KW-0482">Metalloprotease</keyword>
<protein>
    <submittedName>
        <fullName evidence="9">Putative peptide zinc metalloprotease protein</fullName>
    </submittedName>
</protein>
<dbReference type="InterPro" id="IPR008915">
    <property type="entry name" value="Peptidase_M50"/>
</dbReference>
<evidence type="ECO:0000256" key="4">
    <source>
        <dbReference type="ARBA" id="ARBA00022692"/>
    </source>
</evidence>
<evidence type="ECO:0000256" key="2">
    <source>
        <dbReference type="ARBA" id="ARBA00004127"/>
    </source>
</evidence>
<keyword evidence="5 7" id="KW-1133">Transmembrane helix</keyword>
<evidence type="ECO:0000313" key="10">
    <source>
        <dbReference type="Proteomes" id="UP000190027"/>
    </source>
</evidence>
<feature type="transmembrane region" description="Helical" evidence="7">
    <location>
        <begin position="263"/>
        <end position="283"/>
    </location>
</feature>
<feature type="transmembrane region" description="Helical" evidence="7">
    <location>
        <begin position="382"/>
        <end position="404"/>
    </location>
</feature>
<evidence type="ECO:0000256" key="1">
    <source>
        <dbReference type="ARBA" id="ARBA00001947"/>
    </source>
</evidence>
<keyword evidence="9" id="KW-0645">Protease</keyword>
<dbReference type="PANTHER" id="PTHR13325">
    <property type="entry name" value="PROTEASE M50 MEMBRANE-BOUND TRANSCRIPTION FACTOR SITE 2 PROTEASE"/>
    <property type="match status" value="1"/>
</dbReference>
<comment type="subcellular location">
    <subcellularLocation>
        <location evidence="2">Endomembrane system</location>
        <topology evidence="2">Multi-pass membrane protein</topology>
    </subcellularLocation>
</comment>
<evidence type="ECO:0000256" key="6">
    <source>
        <dbReference type="ARBA" id="ARBA00023136"/>
    </source>
</evidence>
<evidence type="ECO:0000256" key="7">
    <source>
        <dbReference type="SAM" id="Phobius"/>
    </source>
</evidence>
<dbReference type="GO" id="GO:0005737">
    <property type="term" value="C:cytoplasm"/>
    <property type="evidence" value="ECO:0007669"/>
    <property type="project" value="TreeGrafter"/>
</dbReference>
<feature type="domain" description="Peptidase M50" evidence="8">
    <location>
        <begin position="204"/>
        <end position="280"/>
    </location>
</feature>
<dbReference type="AlphaFoldDB" id="A0A1T4W679"/>
<keyword evidence="6 7" id="KW-0472">Membrane</keyword>
<dbReference type="Pfam" id="PF02163">
    <property type="entry name" value="Peptidase_M50"/>
    <property type="match status" value="1"/>
</dbReference>
<feature type="transmembrane region" description="Helical" evidence="7">
    <location>
        <begin position="158"/>
        <end position="181"/>
    </location>
</feature>
<dbReference type="InterPro" id="IPR001193">
    <property type="entry name" value="MBTPS2"/>
</dbReference>
<keyword evidence="9" id="KW-0378">Hydrolase</keyword>
<accession>A0A1T4W679</accession>
<dbReference type="STRING" id="1121449.SAMN02745704_00319"/>
<comment type="similarity">
    <text evidence="3">Belongs to the peptidase M50B family.</text>
</comment>
<evidence type="ECO:0000256" key="5">
    <source>
        <dbReference type="ARBA" id="ARBA00022989"/>
    </source>
</evidence>
<dbReference type="PANTHER" id="PTHR13325:SF3">
    <property type="entry name" value="MEMBRANE-BOUND TRANSCRIPTION FACTOR SITE-2 PROTEASE"/>
    <property type="match status" value="1"/>
</dbReference>